<dbReference type="Pfam" id="PF00296">
    <property type="entry name" value="Bac_luciferase"/>
    <property type="match status" value="1"/>
</dbReference>
<evidence type="ECO:0000256" key="2">
    <source>
        <dbReference type="ARBA" id="ARBA00022643"/>
    </source>
</evidence>
<dbReference type="GO" id="GO:0004497">
    <property type="term" value="F:monooxygenase activity"/>
    <property type="evidence" value="ECO:0007669"/>
    <property type="project" value="UniProtKB-KW"/>
</dbReference>
<feature type="domain" description="Luciferase-like" evidence="5">
    <location>
        <begin position="30"/>
        <end position="325"/>
    </location>
</feature>
<name>A0ABN8X1I5_9GAMM</name>
<sequence>MSQLQSTSAPADFYGKTRIGLDAIDVFSTCPQSTAGDPKTYRQRVVEVARWSERIGCRGILVYTDNSLADPWLVSQLILEHTATLSPLVAVQPIYMHPYTAAKKVATLGFLYGRRIYLNMLAGGFRNDLVALGDDTPHDERYARTTEYTLIIRKLLKSPSGVSFEGKFYHIHNLKMSPQLPPSLQPGILISGSSDAGMAAARAIDATAIKYPLPPNEERGVEKGAGVPCGVRVGIVARHSAEEAWRVALERFPETREGQLAHQLAMKVSDSEWHKQLSSHSPAVDYDHPYWLGPFHNYRTFCPYLVGSYERVAREIAGYIGLGYRTFILDIPPSEEELEHTAVVFREALAG</sequence>
<dbReference type="Proteomes" id="UP001162030">
    <property type="component" value="Chromosome"/>
</dbReference>
<dbReference type="PANTHER" id="PTHR42847">
    <property type="entry name" value="ALKANESULFONATE MONOOXYGENASE"/>
    <property type="match status" value="1"/>
</dbReference>
<gene>
    <name evidence="6" type="ORF">MSZNOR_0207</name>
</gene>
<dbReference type="InterPro" id="IPR050172">
    <property type="entry name" value="SsuD_RutA_monooxygenase"/>
</dbReference>
<evidence type="ECO:0000256" key="3">
    <source>
        <dbReference type="ARBA" id="ARBA00023002"/>
    </source>
</evidence>
<evidence type="ECO:0000259" key="5">
    <source>
        <dbReference type="Pfam" id="PF00296"/>
    </source>
</evidence>
<keyword evidence="2" id="KW-0288">FMN</keyword>
<keyword evidence="7" id="KW-1185">Reference proteome</keyword>
<organism evidence="6 7">
    <name type="scientific">Methylocaldum szegediense</name>
    <dbReference type="NCBI Taxonomy" id="73780"/>
    <lineage>
        <taxon>Bacteria</taxon>
        <taxon>Pseudomonadati</taxon>
        <taxon>Pseudomonadota</taxon>
        <taxon>Gammaproteobacteria</taxon>
        <taxon>Methylococcales</taxon>
        <taxon>Methylococcaceae</taxon>
        <taxon>Methylocaldum</taxon>
    </lineage>
</organism>
<dbReference type="RefSeq" id="WP_084162063.1">
    <property type="nucleotide sequence ID" value="NZ_OX458333.1"/>
</dbReference>
<keyword evidence="1" id="KW-0285">Flavoprotein</keyword>
<evidence type="ECO:0000313" key="6">
    <source>
        <dbReference type="EMBL" id="CAI8727216.1"/>
    </source>
</evidence>
<evidence type="ECO:0000256" key="1">
    <source>
        <dbReference type="ARBA" id="ARBA00022630"/>
    </source>
</evidence>
<accession>A0ABN8X1I5</accession>
<keyword evidence="3" id="KW-0560">Oxidoreductase</keyword>
<dbReference type="PANTHER" id="PTHR42847:SF4">
    <property type="entry name" value="ALKANESULFONATE MONOOXYGENASE-RELATED"/>
    <property type="match status" value="1"/>
</dbReference>
<protein>
    <submittedName>
        <fullName evidence="6">Alkanesulfonate monooxygenase</fullName>
    </submittedName>
</protein>
<proteinExistence type="predicted"/>
<dbReference type="Gene3D" id="3.20.20.30">
    <property type="entry name" value="Luciferase-like domain"/>
    <property type="match status" value="1"/>
</dbReference>
<evidence type="ECO:0000313" key="7">
    <source>
        <dbReference type="Proteomes" id="UP001162030"/>
    </source>
</evidence>
<reference evidence="6 7" key="1">
    <citation type="submission" date="2023-03" db="EMBL/GenBank/DDBJ databases">
        <authorList>
            <person name="Pearce D."/>
        </authorList>
    </citation>
    <scope>NUCLEOTIDE SEQUENCE [LARGE SCALE GENOMIC DNA]</scope>
    <source>
        <strain evidence="6">Msz</strain>
    </source>
</reference>
<dbReference type="InterPro" id="IPR036661">
    <property type="entry name" value="Luciferase-like_sf"/>
</dbReference>
<evidence type="ECO:0000256" key="4">
    <source>
        <dbReference type="ARBA" id="ARBA00023033"/>
    </source>
</evidence>
<dbReference type="InterPro" id="IPR011251">
    <property type="entry name" value="Luciferase-like_dom"/>
</dbReference>
<keyword evidence="4 6" id="KW-0503">Monooxygenase</keyword>
<dbReference type="EMBL" id="OX458333">
    <property type="protein sequence ID" value="CAI8727216.1"/>
    <property type="molecule type" value="Genomic_DNA"/>
</dbReference>
<dbReference type="SUPFAM" id="SSF51679">
    <property type="entry name" value="Bacterial luciferase-like"/>
    <property type="match status" value="1"/>
</dbReference>